<dbReference type="Pfam" id="PF03721">
    <property type="entry name" value="UDPG_MGDP_dh_N"/>
    <property type="match status" value="1"/>
</dbReference>
<dbReference type="SUPFAM" id="SSF51735">
    <property type="entry name" value="NAD(P)-binding Rossmann-fold domains"/>
    <property type="match status" value="1"/>
</dbReference>
<feature type="binding site" evidence="10">
    <location>
        <position position="142"/>
    </location>
    <ligand>
        <name>NAD(+)</name>
        <dbReference type="ChEBI" id="CHEBI:57540"/>
    </ligand>
</feature>
<proteinExistence type="inferred from homology"/>
<comment type="caution">
    <text evidence="12">The sequence shown here is derived from an EMBL/GenBank/DDBJ whole genome shotgun (WGS) entry which is preliminary data.</text>
</comment>
<accession>A0A420WY82</accession>
<evidence type="ECO:0000256" key="4">
    <source>
        <dbReference type="ARBA" id="ARBA00015132"/>
    </source>
</evidence>
<dbReference type="PIRSF" id="PIRSF000124">
    <property type="entry name" value="UDPglc_GDPman_dh"/>
    <property type="match status" value="1"/>
</dbReference>
<dbReference type="RefSeq" id="WP_121172114.1">
    <property type="nucleotide sequence ID" value="NZ_RBIN01000003.1"/>
</dbReference>
<comment type="pathway">
    <text evidence="1">Nucleotide-sugar biosynthesis; UDP-alpha-D-glucuronate biosynthesis; UDP-alpha-D-glucuronate from UDP-alpha-D-glucose: step 1/1.</text>
</comment>
<sequence length="434" mass="49051">MQVVVHGSELSAATAAAALSTVGHQVYWWPHPAQPWSQLRESDWLRSEPGLADQLQQNIAAESLQLCDSQRSLPAADIYWLGLSADQRHDADQWVESTLGKESHDFVLVNNSTFPIGHTEKLEELMRRERQVAVALPDMLEEGRALGMFMRPERWMLGSENEWAERQIRELLRAFNRREDVFQLMPRRAAELTKLAIIGMLATRVSYMNELADMADHLGVDVEMVRQGMGADRRIGHEYLYPGSGFGGPSFARNLYRLSRIGEQSDRDSALLKQVIEVNTQKQETLFRKLWQHHDGRIGNLTVAIWGAAFKPNTARIDQAPVLRLIEALWAQNVHVRVHDPAALPSLARYYGEHPLLTLVDDAYKACEGADALMLATEWKCYWNPDWRRLATLLNNPLILDGRNIYDPAFVAGHGLTYRGVGRQADPGSGIDTE</sequence>
<dbReference type="OrthoDB" id="9803238at2"/>
<dbReference type="GO" id="GO:0051287">
    <property type="term" value="F:NAD binding"/>
    <property type="evidence" value="ECO:0007669"/>
    <property type="project" value="InterPro"/>
</dbReference>
<dbReference type="PANTHER" id="PTHR43750">
    <property type="entry name" value="UDP-GLUCOSE 6-DEHYDROGENASE TUAD"/>
    <property type="match status" value="1"/>
</dbReference>
<reference evidence="12 13" key="1">
    <citation type="submission" date="2018-10" db="EMBL/GenBank/DDBJ databases">
        <title>Genomic Encyclopedia of Type Strains, Phase IV (KMG-IV): sequencing the most valuable type-strain genomes for metagenomic binning, comparative biology and taxonomic classification.</title>
        <authorList>
            <person name="Goeker M."/>
        </authorList>
    </citation>
    <scope>NUCLEOTIDE SEQUENCE [LARGE SCALE GENOMIC DNA]</scope>
    <source>
        <strain evidence="12 13">DSM 23229</strain>
    </source>
</reference>
<dbReference type="Pfam" id="PF00984">
    <property type="entry name" value="UDPG_MGDP_dh"/>
    <property type="match status" value="1"/>
</dbReference>
<evidence type="ECO:0000256" key="5">
    <source>
        <dbReference type="ARBA" id="ARBA00023002"/>
    </source>
</evidence>
<dbReference type="GO" id="GO:0000271">
    <property type="term" value="P:polysaccharide biosynthetic process"/>
    <property type="evidence" value="ECO:0007669"/>
    <property type="project" value="InterPro"/>
</dbReference>
<dbReference type="Gene3D" id="3.40.50.720">
    <property type="entry name" value="NAD(P)-binding Rossmann-like Domain"/>
    <property type="match status" value="2"/>
</dbReference>
<dbReference type="PANTHER" id="PTHR43750:SF3">
    <property type="entry name" value="UDP-GLUCOSE 6-DEHYDROGENASE TUAD"/>
    <property type="match status" value="1"/>
</dbReference>
<feature type="binding site" evidence="9">
    <location>
        <position position="311"/>
    </location>
    <ligand>
        <name>substrate</name>
    </ligand>
</feature>
<feature type="binding site" evidence="9">
    <location>
        <begin position="239"/>
        <end position="243"/>
    </location>
    <ligand>
        <name>substrate</name>
    </ligand>
</feature>
<evidence type="ECO:0000256" key="6">
    <source>
        <dbReference type="ARBA" id="ARBA00023027"/>
    </source>
</evidence>
<keyword evidence="6 8" id="KW-0520">NAD</keyword>
<comment type="catalytic activity">
    <reaction evidence="7 8">
        <text>UDP-alpha-D-glucose + 2 NAD(+) + H2O = UDP-alpha-D-glucuronate + 2 NADH + 3 H(+)</text>
        <dbReference type="Rhea" id="RHEA:23596"/>
        <dbReference type="ChEBI" id="CHEBI:15377"/>
        <dbReference type="ChEBI" id="CHEBI:15378"/>
        <dbReference type="ChEBI" id="CHEBI:57540"/>
        <dbReference type="ChEBI" id="CHEBI:57945"/>
        <dbReference type="ChEBI" id="CHEBI:58052"/>
        <dbReference type="ChEBI" id="CHEBI:58885"/>
        <dbReference type="EC" id="1.1.1.22"/>
    </reaction>
</comment>
<dbReference type="InterPro" id="IPR036220">
    <property type="entry name" value="UDP-Glc/GDP-Man_DH_C_sf"/>
</dbReference>
<dbReference type="EMBL" id="RBIN01000003">
    <property type="protein sequence ID" value="RKR06184.1"/>
    <property type="molecule type" value="Genomic_DNA"/>
</dbReference>
<feature type="binding site" evidence="9">
    <location>
        <position position="247"/>
    </location>
    <ligand>
        <name>substrate</name>
    </ligand>
</feature>
<comment type="similarity">
    <text evidence="2 8">Belongs to the UDP-glucose/GDP-mannose dehydrogenase family.</text>
</comment>
<dbReference type="NCBIfam" id="TIGR03026">
    <property type="entry name" value="NDP-sugDHase"/>
    <property type="match status" value="1"/>
</dbReference>
<dbReference type="InterPro" id="IPR014026">
    <property type="entry name" value="UDP-Glc/GDP-Man_DH_dimer"/>
</dbReference>
<name>A0A420WY82_9GAMM</name>
<dbReference type="GO" id="GO:0006065">
    <property type="term" value="P:UDP-glucuronate biosynthetic process"/>
    <property type="evidence" value="ECO:0007669"/>
    <property type="project" value="UniProtKB-UniPathway"/>
</dbReference>
<evidence type="ECO:0000256" key="9">
    <source>
        <dbReference type="PIRSR" id="PIRSR500134-2"/>
    </source>
</evidence>
<evidence type="ECO:0000256" key="10">
    <source>
        <dbReference type="PIRSR" id="PIRSR500134-3"/>
    </source>
</evidence>
<organism evidence="12 13">
    <name type="scientific">Kushneria sinocarnis</name>
    <dbReference type="NCBI Taxonomy" id="595502"/>
    <lineage>
        <taxon>Bacteria</taxon>
        <taxon>Pseudomonadati</taxon>
        <taxon>Pseudomonadota</taxon>
        <taxon>Gammaproteobacteria</taxon>
        <taxon>Oceanospirillales</taxon>
        <taxon>Halomonadaceae</taxon>
        <taxon>Kushneria</taxon>
    </lineage>
</organism>
<dbReference type="Pfam" id="PF03720">
    <property type="entry name" value="UDPG_MGDP_dh_C"/>
    <property type="match status" value="1"/>
</dbReference>
<dbReference type="AlphaFoldDB" id="A0A420WY82"/>
<evidence type="ECO:0000256" key="7">
    <source>
        <dbReference type="ARBA" id="ARBA00047473"/>
    </source>
</evidence>
<protein>
    <recommendedName>
        <fullName evidence="4 8">UDP-glucose 6-dehydrogenase</fullName>
        <ecNumber evidence="3 8">1.1.1.22</ecNumber>
    </recommendedName>
</protein>
<dbReference type="PIRSF" id="PIRSF500134">
    <property type="entry name" value="UDPglc_DH_bac"/>
    <property type="match status" value="1"/>
</dbReference>
<evidence type="ECO:0000256" key="8">
    <source>
        <dbReference type="PIRNR" id="PIRNR000124"/>
    </source>
</evidence>
<dbReference type="EC" id="1.1.1.22" evidence="3 8"/>
<dbReference type="SUPFAM" id="SSF48179">
    <property type="entry name" value="6-phosphogluconate dehydrogenase C-terminal domain-like"/>
    <property type="match status" value="1"/>
</dbReference>
<dbReference type="Gene3D" id="1.20.5.100">
    <property type="entry name" value="Cytochrome c1, transmembrane anchor, C-terminal"/>
    <property type="match status" value="1"/>
</dbReference>
<keyword evidence="13" id="KW-1185">Reference proteome</keyword>
<dbReference type="GO" id="GO:0003979">
    <property type="term" value="F:UDP-glucose 6-dehydrogenase activity"/>
    <property type="evidence" value="ECO:0007669"/>
    <property type="project" value="UniProtKB-EC"/>
</dbReference>
<dbReference type="InterPro" id="IPR014027">
    <property type="entry name" value="UDP-Glc/GDP-Man_DH_C"/>
</dbReference>
<feature type="binding site" evidence="9">
    <location>
        <position position="194"/>
    </location>
    <ligand>
        <name>substrate</name>
    </ligand>
</feature>
<dbReference type="InterPro" id="IPR008927">
    <property type="entry name" value="6-PGluconate_DH-like_C_sf"/>
</dbReference>
<dbReference type="SUPFAM" id="SSF52413">
    <property type="entry name" value="UDP-glucose/GDP-mannose dehydrogenase C-terminal domain"/>
    <property type="match status" value="1"/>
</dbReference>
<dbReference type="Proteomes" id="UP000281975">
    <property type="component" value="Unassembled WGS sequence"/>
</dbReference>
<feature type="domain" description="UDP-glucose/GDP-mannose dehydrogenase C-terminal" evidence="11">
    <location>
        <begin position="304"/>
        <end position="408"/>
    </location>
</feature>
<dbReference type="InterPro" id="IPR001732">
    <property type="entry name" value="UDP-Glc/GDP-Man_DH_N"/>
</dbReference>
<dbReference type="UniPathway" id="UPA00038">
    <property type="reaction ID" value="UER00491"/>
</dbReference>
<dbReference type="SMART" id="SM00984">
    <property type="entry name" value="UDPG_MGDP_dh_C"/>
    <property type="match status" value="1"/>
</dbReference>
<evidence type="ECO:0000313" key="13">
    <source>
        <dbReference type="Proteomes" id="UP000281975"/>
    </source>
</evidence>
<dbReference type="InterPro" id="IPR036291">
    <property type="entry name" value="NAD(P)-bd_dom_sf"/>
</dbReference>
<dbReference type="InterPro" id="IPR017476">
    <property type="entry name" value="UDP-Glc/GDP-Man"/>
</dbReference>
<evidence type="ECO:0000256" key="1">
    <source>
        <dbReference type="ARBA" id="ARBA00004701"/>
    </source>
</evidence>
<feature type="binding site" evidence="10">
    <location>
        <position position="113"/>
    </location>
    <ligand>
        <name>NAD(+)</name>
        <dbReference type="ChEBI" id="CHEBI:57540"/>
    </ligand>
</feature>
<dbReference type="InterPro" id="IPR028357">
    <property type="entry name" value="UDPglc_DH_bac"/>
</dbReference>
<evidence type="ECO:0000313" key="12">
    <source>
        <dbReference type="EMBL" id="RKR06184.1"/>
    </source>
</evidence>
<evidence type="ECO:0000259" key="11">
    <source>
        <dbReference type="SMART" id="SM00984"/>
    </source>
</evidence>
<evidence type="ECO:0000256" key="3">
    <source>
        <dbReference type="ARBA" id="ARBA00012954"/>
    </source>
</evidence>
<evidence type="ECO:0000256" key="2">
    <source>
        <dbReference type="ARBA" id="ARBA00006601"/>
    </source>
</evidence>
<keyword evidence="5 8" id="KW-0560">Oxidoreductase</keyword>
<gene>
    <name evidence="12" type="ORF">C7446_1121</name>
</gene>